<gene>
    <name evidence="1" type="ORF">dnm_060000</name>
</gene>
<proteinExistence type="predicted"/>
<dbReference type="AlphaFoldDB" id="A0A975BQR2"/>
<sequence length="49" mass="5911">MDKKGVRCLRCQVLRRFPTKNIPDMFIFENRLRRTKNTGKSDKILIFLI</sequence>
<evidence type="ECO:0000313" key="1">
    <source>
        <dbReference type="EMBL" id="QTA89941.1"/>
    </source>
</evidence>
<dbReference type="EMBL" id="CP061800">
    <property type="protein sequence ID" value="QTA89941.1"/>
    <property type="molecule type" value="Genomic_DNA"/>
</dbReference>
<accession>A0A975BQR2</accession>
<name>A0A975BQR2_9BACT</name>
<organism evidence="1 2">
    <name type="scientific">Desulfonema magnum</name>
    <dbReference type="NCBI Taxonomy" id="45655"/>
    <lineage>
        <taxon>Bacteria</taxon>
        <taxon>Pseudomonadati</taxon>
        <taxon>Thermodesulfobacteriota</taxon>
        <taxon>Desulfobacteria</taxon>
        <taxon>Desulfobacterales</taxon>
        <taxon>Desulfococcaceae</taxon>
        <taxon>Desulfonema</taxon>
    </lineage>
</organism>
<protein>
    <submittedName>
        <fullName evidence="1">Uncharacterized protein</fullName>
    </submittedName>
</protein>
<keyword evidence="2" id="KW-1185">Reference proteome</keyword>
<reference evidence="1" key="1">
    <citation type="journal article" date="2021" name="Microb. Physiol.">
        <title>Proteogenomic Insights into the Physiology of Marine, Sulfate-Reducing, Filamentous Desulfonema limicola and Desulfonema magnum.</title>
        <authorList>
            <person name="Schnaars V."/>
            <person name="Wohlbrand L."/>
            <person name="Scheve S."/>
            <person name="Hinrichs C."/>
            <person name="Reinhardt R."/>
            <person name="Rabus R."/>
        </authorList>
    </citation>
    <scope>NUCLEOTIDE SEQUENCE</scope>
    <source>
        <strain evidence="1">4be13</strain>
    </source>
</reference>
<dbReference type="Proteomes" id="UP000663722">
    <property type="component" value="Chromosome"/>
</dbReference>
<dbReference type="KEGG" id="dmm:dnm_060000"/>
<evidence type="ECO:0000313" key="2">
    <source>
        <dbReference type="Proteomes" id="UP000663722"/>
    </source>
</evidence>